<evidence type="ECO:0000256" key="1">
    <source>
        <dbReference type="SAM" id="Phobius"/>
    </source>
</evidence>
<sequence>MYEVLNQTREIDKNDKYTLAVVSTEEFASLLESKFDKPWWKKLMTGVQRREGCPVTITTAKRLQKAIDLVESYLKAFEKAEIFMLVHASVRRMSFHVAGDDVDTLTIMRWHGASASRENLIIDGASTFAATRLDDWQVNDDRNLYIGKHGISICVDTTKSSVWADAASRPWGELPSHRLEELRSALHETDGLSSETDWWDKWKGPAAAVLGVIAGTTKMAAGLKAAAGGFYVKYAGTFALTTHTLEVGAANAKITAIATAAGPALLLGASVAAAVYFIPWKRFFNWLGGILPRIFEACQQIWEWFASWFARFTEWVRDTFQESSRCRPRQATFSA</sequence>
<keyword evidence="1" id="KW-0812">Transmembrane</keyword>
<dbReference type="OrthoDB" id="5118341at2759"/>
<keyword evidence="1" id="KW-1133">Transmembrane helix</keyword>
<reference evidence="2 3" key="1">
    <citation type="submission" date="2013-03" db="EMBL/GenBank/DDBJ databases">
        <title>The Genome Sequence of Cladophialophora psammophila CBS 110553.</title>
        <authorList>
            <consortium name="The Broad Institute Genomics Platform"/>
            <person name="Cuomo C."/>
            <person name="de Hoog S."/>
            <person name="Gorbushina A."/>
            <person name="Walker B."/>
            <person name="Young S.K."/>
            <person name="Zeng Q."/>
            <person name="Gargeya S."/>
            <person name="Fitzgerald M."/>
            <person name="Haas B."/>
            <person name="Abouelleil A."/>
            <person name="Allen A.W."/>
            <person name="Alvarado L."/>
            <person name="Arachchi H.M."/>
            <person name="Berlin A.M."/>
            <person name="Chapman S.B."/>
            <person name="Gainer-Dewar J."/>
            <person name="Goldberg J."/>
            <person name="Griggs A."/>
            <person name="Gujja S."/>
            <person name="Hansen M."/>
            <person name="Howarth C."/>
            <person name="Imamovic A."/>
            <person name="Ireland A."/>
            <person name="Larimer J."/>
            <person name="McCowan C."/>
            <person name="Murphy C."/>
            <person name="Pearson M."/>
            <person name="Poon T.W."/>
            <person name="Priest M."/>
            <person name="Roberts A."/>
            <person name="Saif S."/>
            <person name="Shea T."/>
            <person name="Sisk P."/>
            <person name="Sykes S."/>
            <person name="Wortman J."/>
            <person name="Nusbaum C."/>
            <person name="Birren B."/>
        </authorList>
    </citation>
    <scope>NUCLEOTIDE SEQUENCE [LARGE SCALE GENOMIC DNA]</scope>
    <source>
        <strain evidence="2 3">CBS 110553</strain>
    </source>
</reference>
<keyword evidence="3" id="KW-1185">Reference proteome</keyword>
<keyword evidence="1" id="KW-0472">Membrane</keyword>
<proteinExistence type="predicted"/>
<comment type="caution">
    <text evidence="2">The sequence shown here is derived from an EMBL/GenBank/DDBJ whole genome shotgun (WGS) entry which is preliminary data.</text>
</comment>
<gene>
    <name evidence="2" type="ORF">A1O5_03304</name>
</gene>
<dbReference type="Proteomes" id="UP000019471">
    <property type="component" value="Unassembled WGS sequence"/>
</dbReference>
<dbReference type="GeneID" id="19188033"/>
<dbReference type="EMBL" id="AMGX01000004">
    <property type="protein sequence ID" value="EXJ73543.1"/>
    <property type="molecule type" value="Genomic_DNA"/>
</dbReference>
<organism evidence="2 3">
    <name type="scientific">Cladophialophora psammophila CBS 110553</name>
    <dbReference type="NCBI Taxonomy" id="1182543"/>
    <lineage>
        <taxon>Eukaryota</taxon>
        <taxon>Fungi</taxon>
        <taxon>Dikarya</taxon>
        <taxon>Ascomycota</taxon>
        <taxon>Pezizomycotina</taxon>
        <taxon>Eurotiomycetes</taxon>
        <taxon>Chaetothyriomycetidae</taxon>
        <taxon>Chaetothyriales</taxon>
        <taxon>Herpotrichiellaceae</taxon>
        <taxon>Cladophialophora</taxon>
    </lineage>
</organism>
<feature type="transmembrane region" description="Helical" evidence="1">
    <location>
        <begin position="254"/>
        <end position="278"/>
    </location>
</feature>
<name>W9X027_9EURO</name>
<dbReference type="AlphaFoldDB" id="W9X027"/>
<dbReference type="HOGENOM" id="CLU_065394_0_0_1"/>
<evidence type="ECO:0000313" key="3">
    <source>
        <dbReference type="Proteomes" id="UP000019471"/>
    </source>
</evidence>
<accession>W9X027</accession>
<evidence type="ECO:0000313" key="2">
    <source>
        <dbReference type="EMBL" id="EXJ73543.1"/>
    </source>
</evidence>
<protein>
    <submittedName>
        <fullName evidence="2">Uncharacterized protein</fullName>
    </submittedName>
</protein>
<dbReference type="RefSeq" id="XP_007742106.1">
    <property type="nucleotide sequence ID" value="XM_007743916.1"/>
</dbReference>
<dbReference type="eggNOG" id="ENOG502RNVU">
    <property type="taxonomic scope" value="Eukaryota"/>
</dbReference>